<sequence length="289" mass="31436">MRPRIIQAEGQIGFYWTTPEGVATTLPDLVSGDDEPDRLVRTHLEALDDALVIAGAQFGDLLGGGTRPNSAERDDLIVLHRCLDMLVRDYALAAQTIGMVSDVRAGQIIGTAALFAIRARFAVDLLGPAPLDGELDEPPVGVLSGYGQMVLVDPDKPWKGGRWILKAESGRKYPLTLSTMLFDSSGVNKDAARREHREALQACVDAEYSEDTDAFTLACALDWLLYDWLMAHRDAPDSAAIQIPKGHDSDAEMIVRAAHASVRARAKFDPHLNGPATTPQDRLSEHQSS</sequence>
<gene>
    <name evidence="2" type="ORF">RMCB_4790</name>
</gene>
<reference evidence="3" key="1">
    <citation type="journal article" date="2016" name="Genome Announc.">
        <title>Draft Genome Sequences of Five Rapidly Growing Mycobacterium Species, M. thermoresistibile, M. fortuitum subsp. acetamidolyticum, M. canariasense, M. brisbanense, and M. novocastrense.</title>
        <authorList>
            <person name="Katahira K."/>
            <person name="Ogura Y."/>
            <person name="Gotoh Y."/>
            <person name="Hayashi T."/>
        </authorList>
    </citation>
    <scope>NUCLEOTIDE SEQUENCE [LARGE SCALE GENOMIC DNA]</scope>
    <source>
        <strain evidence="3">JCM15654</strain>
    </source>
</reference>
<dbReference type="RefSeq" id="WP_062830781.1">
    <property type="nucleotide sequence ID" value="NZ_BCSX01000041.1"/>
</dbReference>
<dbReference type="OrthoDB" id="3567771at2"/>
<reference evidence="3" key="2">
    <citation type="submission" date="2016-02" db="EMBL/GenBank/DDBJ databases">
        <title>Draft genome sequence of five rapidly growing Mycobacterium species.</title>
        <authorList>
            <person name="Katahira K."/>
            <person name="Gotou Y."/>
            <person name="Iida K."/>
            <person name="Ogura Y."/>
            <person name="Hayashi T."/>
        </authorList>
    </citation>
    <scope>NUCLEOTIDE SEQUENCE [LARGE SCALE GENOMIC DNA]</scope>
    <source>
        <strain evidence="3">JCM15654</strain>
    </source>
</reference>
<dbReference type="STRING" id="146020.RMCB_4790"/>
<protein>
    <submittedName>
        <fullName evidence="2">Uncharacterized protein</fullName>
    </submittedName>
</protein>
<name>A0A117I6X6_9MYCO</name>
<dbReference type="AlphaFoldDB" id="A0A117I6X6"/>
<keyword evidence="3" id="KW-1185">Reference proteome</keyword>
<organism evidence="2 3">
    <name type="scientific">Mycolicibacterium brisbanense</name>
    <dbReference type="NCBI Taxonomy" id="146020"/>
    <lineage>
        <taxon>Bacteria</taxon>
        <taxon>Bacillati</taxon>
        <taxon>Actinomycetota</taxon>
        <taxon>Actinomycetes</taxon>
        <taxon>Mycobacteriales</taxon>
        <taxon>Mycobacteriaceae</taxon>
        <taxon>Mycolicibacterium</taxon>
    </lineage>
</organism>
<evidence type="ECO:0000313" key="2">
    <source>
        <dbReference type="EMBL" id="GAS90694.1"/>
    </source>
</evidence>
<dbReference type="Proteomes" id="UP000069620">
    <property type="component" value="Unassembled WGS sequence"/>
</dbReference>
<accession>A0A117I6X6</accession>
<feature type="region of interest" description="Disordered" evidence="1">
    <location>
        <begin position="266"/>
        <end position="289"/>
    </location>
</feature>
<evidence type="ECO:0000313" key="3">
    <source>
        <dbReference type="Proteomes" id="UP000069620"/>
    </source>
</evidence>
<proteinExistence type="predicted"/>
<evidence type="ECO:0000256" key="1">
    <source>
        <dbReference type="SAM" id="MobiDB-lite"/>
    </source>
</evidence>
<comment type="caution">
    <text evidence="2">The sequence shown here is derived from an EMBL/GenBank/DDBJ whole genome shotgun (WGS) entry which is preliminary data.</text>
</comment>
<dbReference type="EMBL" id="BCSX01000041">
    <property type="protein sequence ID" value="GAS90694.1"/>
    <property type="molecule type" value="Genomic_DNA"/>
</dbReference>